<evidence type="ECO:0000256" key="2">
    <source>
        <dbReference type="ARBA" id="ARBA00022679"/>
    </source>
</evidence>
<dbReference type="GO" id="GO:1901137">
    <property type="term" value="P:carbohydrate derivative biosynthetic process"/>
    <property type="evidence" value="ECO:0007669"/>
    <property type="project" value="UniProtKB-ARBA"/>
</dbReference>
<reference evidence="5 6" key="1">
    <citation type="submission" date="2018-03" db="EMBL/GenBank/DDBJ databases">
        <title>Genomic Encyclopedia of Archaeal and Bacterial Type Strains, Phase II (KMG-II): from individual species to whole genera.</title>
        <authorList>
            <person name="Goeker M."/>
        </authorList>
    </citation>
    <scope>NUCLEOTIDE SEQUENCE [LARGE SCALE GENOMIC DNA]</scope>
    <source>
        <strain evidence="5 6">DSM 44889</strain>
    </source>
</reference>
<evidence type="ECO:0000259" key="3">
    <source>
        <dbReference type="Pfam" id="PF00534"/>
    </source>
</evidence>
<sequence>MRIAIVYDAVHPWVTGGGERRFHELAVRLAAAGHEVHWYGMRWWDGPSVIERDGVVLHGVCRALPLYTPTGRRSVVQALVFGLACLRLLGARYDVVDCCGFPYFSLFAARLATWLRGGRLVSTWHEVWGPDYWRTYLGRLGIVGAVVERLAAQLPDTVVPVSPQTAGRLTELGVRAPATVVVNGVDHTAVAAAEPAARGYDVVCAGRLCDFKDVELLLDAHALLLAERPGTTLGVVGDGPHREALQARVEALGTGAHVEFTGWLPTESDVHGVLKSSGVLALTSQREGFGIVVVEAHACGVPAVVADHPGNLATALVAPGTGTVCAPQPAAVAAALLAQLAILDDDDARAEVRAAARRNADRYHWDTVAREYADVLQGAK</sequence>
<dbReference type="Pfam" id="PF00534">
    <property type="entry name" value="Glycos_transf_1"/>
    <property type="match status" value="1"/>
</dbReference>
<organism evidence="5 6">
    <name type="scientific">Quadrisphaera granulorum</name>
    <dbReference type="NCBI Taxonomy" id="317664"/>
    <lineage>
        <taxon>Bacteria</taxon>
        <taxon>Bacillati</taxon>
        <taxon>Actinomycetota</taxon>
        <taxon>Actinomycetes</taxon>
        <taxon>Kineosporiales</taxon>
        <taxon>Kineosporiaceae</taxon>
        <taxon>Quadrisphaera</taxon>
    </lineage>
</organism>
<name>A0A316ADC1_9ACTN</name>
<protein>
    <submittedName>
        <fullName evidence="5">Glycosyltransferase involved in cell wall biosynthesis</fullName>
    </submittedName>
</protein>
<keyword evidence="6" id="KW-1185">Reference proteome</keyword>
<dbReference type="AlphaFoldDB" id="A0A316ADC1"/>
<dbReference type="PANTHER" id="PTHR45947">
    <property type="entry name" value="SULFOQUINOVOSYL TRANSFERASE SQD2"/>
    <property type="match status" value="1"/>
</dbReference>
<dbReference type="RefSeq" id="WP_109772807.1">
    <property type="nucleotide sequence ID" value="NZ_QGDQ01000002.1"/>
</dbReference>
<evidence type="ECO:0000313" key="5">
    <source>
        <dbReference type="EMBL" id="PWJ55733.1"/>
    </source>
</evidence>
<dbReference type="OrthoDB" id="9809227at2"/>
<proteinExistence type="predicted"/>
<evidence type="ECO:0000313" key="6">
    <source>
        <dbReference type="Proteomes" id="UP000245469"/>
    </source>
</evidence>
<keyword evidence="1" id="KW-0328">Glycosyltransferase</keyword>
<dbReference type="Gene3D" id="3.40.50.2000">
    <property type="entry name" value="Glycogen Phosphorylase B"/>
    <property type="match status" value="2"/>
</dbReference>
<dbReference type="GO" id="GO:0016757">
    <property type="term" value="F:glycosyltransferase activity"/>
    <property type="evidence" value="ECO:0007669"/>
    <property type="project" value="UniProtKB-KW"/>
</dbReference>
<gene>
    <name evidence="5" type="ORF">BXY45_10296</name>
</gene>
<feature type="domain" description="Glycosyltransferase subfamily 4-like N-terminal" evidence="4">
    <location>
        <begin position="16"/>
        <end position="187"/>
    </location>
</feature>
<comment type="caution">
    <text evidence="5">The sequence shown here is derived from an EMBL/GenBank/DDBJ whole genome shotgun (WGS) entry which is preliminary data.</text>
</comment>
<accession>A0A316ADC1</accession>
<evidence type="ECO:0000259" key="4">
    <source>
        <dbReference type="Pfam" id="PF13439"/>
    </source>
</evidence>
<keyword evidence="2 5" id="KW-0808">Transferase</keyword>
<feature type="domain" description="Glycosyl transferase family 1" evidence="3">
    <location>
        <begin position="200"/>
        <end position="357"/>
    </location>
</feature>
<evidence type="ECO:0000256" key="1">
    <source>
        <dbReference type="ARBA" id="ARBA00022676"/>
    </source>
</evidence>
<dbReference type="EMBL" id="QGDQ01000002">
    <property type="protein sequence ID" value="PWJ55733.1"/>
    <property type="molecule type" value="Genomic_DNA"/>
</dbReference>
<dbReference type="Pfam" id="PF13439">
    <property type="entry name" value="Glyco_transf_4"/>
    <property type="match status" value="1"/>
</dbReference>
<dbReference type="InterPro" id="IPR028098">
    <property type="entry name" value="Glyco_trans_4-like_N"/>
</dbReference>
<dbReference type="InterPro" id="IPR050194">
    <property type="entry name" value="Glycosyltransferase_grp1"/>
</dbReference>
<dbReference type="Proteomes" id="UP000245469">
    <property type="component" value="Unassembled WGS sequence"/>
</dbReference>
<dbReference type="InterPro" id="IPR001296">
    <property type="entry name" value="Glyco_trans_1"/>
</dbReference>
<dbReference type="PANTHER" id="PTHR45947:SF3">
    <property type="entry name" value="SULFOQUINOVOSYL TRANSFERASE SQD2"/>
    <property type="match status" value="1"/>
</dbReference>
<dbReference type="CDD" id="cd03801">
    <property type="entry name" value="GT4_PimA-like"/>
    <property type="match status" value="1"/>
</dbReference>
<dbReference type="SUPFAM" id="SSF53756">
    <property type="entry name" value="UDP-Glycosyltransferase/glycogen phosphorylase"/>
    <property type="match status" value="1"/>
</dbReference>